<dbReference type="HOGENOM" id="CLU_3015592_0_0_1"/>
<keyword evidence="2" id="KW-1185">Reference proteome</keyword>
<accession>A7EYQ2</accession>
<dbReference type="RefSeq" id="XP_001588920.1">
    <property type="nucleotide sequence ID" value="XM_001588870.1"/>
</dbReference>
<dbReference type="Proteomes" id="UP000001312">
    <property type="component" value="Unassembled WGS sequence"/>
</dbReference>
<protein>
    <submittedName>
        <fullName evidence="1">Uncharacterized protein</fullName>
    </submittedName>
</protein>
<dbReference type="STRING" id="665079.A7EYQ2"/>
<evidence type="ECO:0000313" key="2">
    <source>
        <dbReference type="Proteomes" id="UP000001312"/>
    </source>
</evidence>
<evidence type="ECO:0000313" key="1">
    <source>
        <dbReference type="EMBL" id="EDN94594.1"/>
    </source>
</evidence>
<dbReference type="GeneID" id="5484768"/>
<sequence length="56" mass="6480">MVGRDETGEIKALHSKEAQMRMQKFVIGEIDRRWENFLPPIHGGVFKTLESKHEDG</sequence>
<dbReference type="InParanoid" id="A7EYQ2"/>
<dbReference type="SUPFAM" id="SSF55856">
    <property type="entry name" value="Cytochrome b5-like heme/steroid binding domain"/>
    <property type="match status" value="1"/>
</dbReference>
<gene>
    <name evidence="1" type="ORF">SS1G_10468</name>
</gene>
<organism evidence="1 2">
    <name type="scientific">Sclerotinia sclerotiorum (strain ATCC 18683 / 1980 / Ss-1)</name>
    <name type="common">White mold</name>
    <name type="synonym">Whetzelinia sclerotiorum</name>
    <dbReference type="NCBI Taxonomy" id="665079"/>
    <lineage>
        <taxon>Eukaryota</taxon>
        <taxon>Fungi</taxon>
        <taxon>Dikarya</taxon>
        <taxon>Ascomycota</taxon>
        <taxon>Pezizomycotina</taxon>
        <taxon>Leotiomycetes</taxon>
        <taxon>Helotiales</taxon>
        <taxon>Sclerotiniaceae</taxon>
        <taxon>Sclerotinia</taxon>
    </lineage>
</organism>
<name>A7EYQ2_SCLS1</name>
<reference evidence="2" key="1">
    <citation type="journal article" date="2011" name="PLoS Genet.">
        <title>Genomic analysis of the necrotrophic fungal pathogens Sclerotinia sclerotiorum and Botrytis cinerea.</title>
        <authorList>
            <person name="Amselem J."/>
            <person name="Cuomo C.A."/>
            <person name="van Kan J.A."/>
            <person name="Viaud M."/>
            <person name="Benito E.P."/>
            <person name="Couloux A."/>
            <person name="Coutinho P.M."/>
            <person name="de Vries R.P."/>
            <person name="Dyer P.S."/>
            <person name="Fillinger S."/>
            <person name="Fournier E."/>
            <person name="Gout L."/>
            <person name="Hahn M."/>
            <person name="Kohn L."/>
            <person name="Lapalu N."/>
            <person name="Plummer K.M."/>
            <person name="Pradier J.M."/>
            <person name="Quevillon E."/>
            <person name="Sharon A."/>
            <person name="Simon A."/>
            <person name="ten Have A."/>
            <person name="Tudzynski B."/>
            <person name="Tudzynski P."/>
            <person name="Wincker P."/>
            <person name="Andrew M."/>
            <person name="Anthouard V."/>
            <person name="Beever R.E."/>
            <person name="Beffa R."/>
            <person name="Benoit I."/>
            <person name="Bouzid O."/>
            <person name="Brault B."/>
            <person name="Chen Z."/>
            <person name="Choquer M."/>
            <person name="Collemare J."/>
            <person name="Cotton P."/>
            <person name="Danchin E.G."/>
            <person name="Da Silva C."/>
            <person name="Gautier A."/>
            <person name="Giraud C."/>
            <person name="Giraud T."/>
            <person name="Gonzalez C."/>
            <person name="Grossetete S."/>
            <person name="Guldener U."/>
            <person name="Henrissat B."/>
            <person name="Howlett B.J."/>
            <person name="Kodira C."/>
            <person name="Kretschmer M."/>
            <person name="Lappartient A."/>
            <person name="Leroch M."/>
            <person name="Levis C."/>
            <person name="Mauceli E."/>
            <person name="Neuveglise C."/>
            <person name="Oeser B."/>
            <person name="Pearson M."/>
            <person name="Poulain J."/>
            <person name="Poussereau N."/>
            <person name="Quesneville H."/>
            <person name="Rascle C."/>
            <person name="Schumacher J."/>
            <person name="Segurens B."/>
            <person name="Sexton A."/>
            <person name="Silva E."/>
            <person name="Sirven C."/>
            <person name="Soanes D.M."/>
            <person name="Talbot N.J."/>
            <person name="Templeton M."/>
            <person name="Yandava C."/>
            <person name="Yarden O."/>
            <person name="Zeng Q."/>
            <person name="Rollins J.A."/>
            <person name="Lebrun M.H."/>
            <person name="Dickman M."/>
        </authorList>
    </citation>
    <scope>NUCLEOTIDE SEQUENCE [LARGE SCALE GENOMIC DNA]</scope>
    <source>
        <strain evidence="2">ATCC 18683 / 1980 / Ss-1</strain>
    </source>
</reference>
<dbReference type="AlphaFoldDB" id="A7EYQ2"/>
<dbReference type="KEGG" id="ssl:SS1G_10468"/>
<dbReference type="EMBL" id="CH476635">
    <property type="protein sequence ID" value="EDN94594.1"/>
    <property type="molecule type" value="Genomic_DNA"/>
</dbReference>
<proteinExistence type="predicted"/>
<dbReference type="InterPro" id="IPR036400">
    <property type="entry name" value="Cyt_B5-like_heme/steroid_sf"/>
</dbReference>